<keyword evidence="7" id="KW-0175">Coiled coil</keyword>
<keyword evidence="4 6" id="KW-0802">TPR repeat</keyword>
<dbReference type="SUPFAM" id="SSF48452">
    <property type="entry name" value="TPR-like"/>
    <property type="match status" value="2"/>
</dbReference>
<keyword evidence="9" id="KW-0732">Signal</keyword>
<evidence type="ECO:0000256" key="2">
    <source>
        <dbReference type="ARBA" id="ARBA00022490"/>
    </source>
</evidence>
<gene>
    <name evidence="10" type="ORF">JN11_00528</name>
</gene>
<dbReference type="InterPro" id="IPR036097">
    <property type="entry name" value="HisK_dim/P_sf"/>
</dbReference>
<keyword evidence="2" id="KW-0963">Cytoplasm</keyword>
<evidence type="ECO:0000256" key="8">
    <source>
        <dbReference type="SAM" id="Phobius"/>
    </source>
</evidence>
<keyword evidence="11" id="KW-1185">Reference proteome</keyword>
<dbReference type="InterPro" id="IPR051476">
    <property type="entry name" value="Bac_ResReg_Asp_Phosphatase"/>
</dbReference>
<evidence type="ECO:0000256" key="9">
    <source>
        <dbReference type="SAM" id="SignalP"/>
    </source>
</evidence>
<comment type="caution">
    <text evidence="10">The sequence shown here is derived from an EMBL/GenBank/DDBJ whole genome shotgun (WGS) entry which is preliminary data.</text>
</comment>
<protein>
    <submittedName>
        <fullName evidence="10">Lipopolysaccharide biosynthesis regulator YciM</fullName>
    </submittedName>
</protein>
<dbReference type="EMBL" id="VLLI01000001">
    <property type="protein sequence ID" value="TWJ04805.1"/>
    <property type="molecule type" value="Genomic_DNA"/>
</dbReference>
<evidence type="ECO:0000256" key="6">
    <source>
        <dbReference type="PROSITE-ProRule" id="PRU00339"/>
    </source>
</evidence>
<name>A0A562UHT1_9SPHI</name>
<dbReference type="RefSeq" id="WP_144909316.1">
    <property type="nucleotide sequence ID" value="NZ_VLLI01000001.1"/>
</dbReference>
<evidence type="ECO:0000256" key="4">
    <source>
        <dbReference type="ARBA" id="ARBA00022803"/>
    </source>
</evidence>
<dbReference type="AlphaFoldDB" id="A0A562UHT1"/>
<comment type="similarity">
    <text evidence="5">Belongs to the Rap family.</text>
</comment>
<dbReference type="Pfam" id="PF13424">
    <property type="entry name" value="TPR_12"/>
    <property type="match status" value="2"/>
</dbReference>
<dbReference type="PROSITE" id="PS50005">
    <property type="entry name" value="TPR"/>
    <property type="match status" value="2"/>
</dbReference>
<dbReference type="OrthoDB" id="978216at2"/>
<dbReference type="Gene3D" id="1.10.287.130">
    <property type="match status" value="1"/>
</dbReference>
<sequence>MKKSLLLMLLVCLAFLARAKNIGDNSGLDSNEVIKLTKRGFSMRLTDPEQTVKDAGKALALAQKINYTAGIAESWRVMGIGNYYLNQSVKAIDNYLTALNLFTKLNDLNGEGKVYNNIGNLYRDNDYDRALDYFEKALGIAKRLSDNKLIAPIYLNIGNAYYSKKRYNLALNYYNKSNDLYIALKDTVNLITCMQNKGVIYLSLNEMDLAEAFLLSANKKAKELDLNDPVARIDLSLAELYMKKNQFDAAEKAIDEGVTFSNIIKNEKTLSDFKLTSYELEYKRKNYEKALNILHDIYRQDSAVYKQNTSTQINLIQEQVKQQARERENEILLQRQKYDRIRFWGVTIVLGLLLVLVGILISNVKRKAKTNIQLTNLNAEVSRQKDNLDRINHHLEEIIDERTKDLQVKNKKLSEYSSYLSHQIRGPIATLKGLMNLEKEGLVDQHECIRMMNKCVSEIDDKIIEMSDMLHDPGRIGF</sequence>
<dbReference type="GO" id="GO:0005737">
    <property type="term" value="C:cytoplasm"/>
    <property type="evidence" value="ECO:0007669"/>
    <property type="project" value="UniProtKB-SubCell"/>
</dbReference>
<dbReference type="InterPro" id="IPR011990">
    <property type="entry name" value="TPR-like_helical_dom_sf"/>
</dbReference>
<dbReference type="PANTHER" id="PTHR46630:SF1">
    <property type="entry name" value="TETRATRICOPEPTIDE REPEAT PROTEIN 29"/>
    <property type="match status" value="1"/>
</dbReference>
<organism evidence="10 11">
    <name type="scientific">Mucilaginibacter frigoritolerans</name>
    <dbReference type="NCBI Taxonomy" id="652788"/>
    <lineage>
        <taxon>Bacteria</taxon>
        <taxon>Pseudomonadati</taxon>
        <taxon>Bacteroidota</taxon>
        <taxon>Sphingobacteriia</taxon>
        <taxon>Sphingobacteriales</taxon>
        <taxon>Sphingobacteriaceae</taxon>
        <taxon>Mucilaginibacter</taxon>
    </lineage>
</organism>
<feature type="repeat" description="TPR" evidence="6">
    <location>
        <begin position="151"/>
        <end position="184"/>
    </location>
</feature>
<feature type="chain" id="PRO_5022108397" evidence="9">
    <location>
        <begin position="20"/>
        <end position="478"/>
    </location>
</feature>
<dbReference type="GO" id="GO:0000155">
    <property type="term" value="F:phosphorelay sensor kinase activity"/>
    <property type="evidence" value="ECO:0007669"/>
    <property type="project" value="InterPro"/>
</dbReference>
<accession>A0A562UHT1</accession>
<evidence type="ECO:0000256" key="5">
    <source>
        <dbReference type="ARBA" id="ARBA00038253"/>
    </source>
</evidence>
<keyword evidence="3" id="KW-0677">Repeat</keyword>
<keyword evidence="8" id="KW-1133">Transmembrane helix</keyword>
<reference evidence="10 11" key="1">
    <citation type="submission" date="2019-07" db="EMBL/GenBank/DDBJ databases">
        <title>Genomic Encyclopedia of Archaeal and Bacterial Type Strains, Phase II (KMG-II): from individual species to whole genera.</title>
        <authorList>
            <person name="Goeker M."/>
        </authorList>
    </citation>
    <scope>NUCLEOTIDE SEQUENCE [LARGE SCALE GENOMIC DNA]</scope>
    <source>
        <strain evidence="10 11">ATCC BAA-1854</strain>
    </source>
</reference>
<feature type="repeat" description="TPR" evidence="6">
    <location>
        <begin position="112"/>
        <end position="144"/>
    </location>
</feature>
<evidence type="ECO:0000313" key="10">
    <source>
        <dbReference type="EMBL" id="TWJ04805.1"/>
    </source>
</evidence>
<dbReference type="Gene3D" id="1.25.40.10">
    <property type="entry name" value="Tetratricopeptide repeat domain"/>
    <property type="match status" value="2"/>
</dbReference>
<feature type="signal peptide" evidence="9">
    <location>
        <begin position="1"/>
        <end position="19"/>
    </location>
</feature>
<proteinExistence type="inferred from homology"/>
<dbReference type="Proteomes" id="UP000317010">
    <property type="component" value="Unassembled WGS sequence"/>
</dbReference>
<dbReference type="InterPro" id="IPR019734">
    <property type="entry name" value="TPR_rpt"/>
</dbReference>
<feature type="transmembrane region" description="Helical" evidence="8">
    <location>
        <begin position="341"/>
        <end position="361"/>
    </location>
</feature>
<comment type="subcellular location">
    <subcellularLocation>
        <location evidence="1">Cytoplasm</location>
    </subcellularLocation>
</comment>
<dbReference type="SMART" id="SM00028">
    <property type="entry name" value="TPR"/>
    <property type="match status" value="5"/>
</dbReference>
<feature type="coiled-coil region" evidence="7">
    <location>
        <begin position="367"/>
        <end position="401"/>
    </location>
</feature>
<dbReference type="PANTHER" id="PTHR46630">
    <property type="entry name" value="TETRATRICOPEPTIDE REPEAT PROTEIN 29"/>
    <property type="match status" value="1"/>
</dbReference>
<keyword evidence="8" id="KW-0812">Transmembrane</keyword>
<evidence type="ECO:0000256" key="1">
    <source>
        <dbReference type="ARBA" id="ARBA00004496"/>
    </source>
</evidence>
<keyword evidence="8" id="KW-0472">Membrane</keyword>
<evidence type="ECO:0000256" key="7">
    <source>
        <dbReference type="SAM" id="Coils"/>
    </source>
</evidence>
<evidence type="ECO:0000313" key="11">
    <source>
        <dbReference type="Proteomes" id="UP000317010"/>
    </source>
</evidence>
<evidence type="ECO:0000256" key="3">
    <source>
        <dbReference type="ARBA" id="ARBA00022737"/>
    </source>
</evidence>
<dbReference type="SUPFAM" id="SSF47384">
    <property type="entry name" value="Homodimeric domain of signal transducing histidine kinase"/>
    <property type="match status" value="1"/>
</dbReference>